<comment type="similarity">
    <text evidence="2">Belongs to the PTEN phosphatase protein family.</text>
</comment>
<sequence>MSNHYQKFDNEESDVVVQDEFGVKNHQEVVTEIVNIGYELPKNMTQNGGETVANGDSYQGNGKANGTTQLTNVMDSKEDCEDAIVDISLDDDSNPNQVISRAADFFLENNDNYRLTWDEASHRISENEQDPSKPPVPGINLQYVNWRLRRMSFDSYVYFVLFASTRRKKQLETATRQFISQNKRRYQQDGYDLDLTYVTARVIATSFPSSGMWAWYRNPIEKVASFLDKKHHGKYKLYNLCSEKTYDVSFFHSRVERFMIDDHNVPSLSEMLRFAENVREWFDSDPDNVIVVHCKGGKGRTGTMICVWLVESGVFTSADQSLDYFGSRRTDTNVSKKFQGVETPSQSRYVRYFELMKTTMGGRIPEPRPLLLKEFTISGMSYVGAGDGSDFWFSVDQGRGNRVFSANMSFNRNCVSDYDSGKDILKIQILNSPILDGDIRVVFQTSSKIVPKGYEECPFYFWFNTAFINIDTGLFLSREELDNPHKPKTWSTFRDNFSVQAEFALP</sequence>
<dbReference type="PROSITE" id="PS51182">
    <property type="entry name" value="C2_TENSIN"/>
    <property type="match status" value="1"/>
</dbReference>
<dbReference type="FunFam" id="2.60.40.1110:FF:000004">
    <property type="entry name" value="Voltage-sensor containing phosphatase"/>
    <property type="match status" value="1"/>
</dbReference>
<dbReference type="Proteomes" id="UP000675881">
    <property type="component" value="Chromosome 1"/>
</dbReference>
<evidence type="ECO:0000256" key="2">
    <source>
        <dbReference type="ARBA" id="ARBA00007881"/>
    </source>
</evidence>
<dbReference type="PROSITE" id="PS51181">
    <property type="entry name" value="PPASE_TENSIN"/>
    <property type="match status" value="1"/>
</dbReference>
<dbReference type="PANTHER" id="PTHR12305">
    <property type="entry name" value="PHOSPHATASE WITH HOMOLOGY TO TENSIN"/>
    <property type="match status" value="1"/>
</dbReference>
<evidence type="ECO:0000259" key="5">
    <source>
        <dbReference type="PROSITE" id="PS50056"/>
    </source>
</evidence>
<dbReference type="PANTHER" id="PTHR12305:SF60">
    <property type="entry name" value="PHOSPHATIDYLINOSITOL 3,4,5-TRISPHOSPHATE 3-PHOSPHATASE TPTE2-RELATED"/>
    <property type="match status" value="1"/>
</dbReference>
<dbReference type="GO" id="GO:0005829">
    <property type="term" value="C:cytosol"/>
    <property type="evidence" value="ECO:0007669"/>
    <property type="project" value="TreeGrafter"/>
</dbReference>
<feature type="domain" description="C2 tensin-type" evidence="7">
    <location>
        <begin position="367"/>
        <end position="506"/>
    </location>
</feature>
<dbReference type="PROSITE" id="PS50056">
    <property type="entry name" value="TYR_PHOSPHATASE_2"/>
    <property type="match status" value="1"/>
</dbReference>
<dbReference type="SUPFAM" id="SSF52799">
    <property type="entry name" value="(Phosphotyrosine protein) phosphatases II"/>
    <property type="match status" value="1"/>
</dbReference>
<dbReference type="OrthoDB" id="16692at2759"/>
<comment type="subcellular location">
    <subcellularLocation>
        <location evidence="1">Cell projection</location>
    </subcellularLocation>
</comment>
<dbReference type="InterPro" id="IPR014020">
    <property type="entry name" value="Tensin_C2-dom"/>
</dbReference>
<evidence type="ECO:0000259" key="7">
    <source>
        <dbReference type="PROSITE" id="PS51182"/>
    </source>
</evidence>
<evidence type="ECO:0000313" key="9">
    <source>
        <dbReference type="Proteomes" id="UP000675881"/>
    </source>
</evidence>
<dbReference type="InterPro" id="IPR051281">
    <property type="entry name" value="Dual-spec_lipid-protein_phosph"/>
</dbReference>
<dbReference type="Gene3D" id="2.60.40.1110">
    <property type="match status" value="1"/>
</dbReference>
<organism evidence="8 9">
    <name type="scientific">Lepeophtheirus salmonis</name>
    <name type="common">Salmon louse</name>
    <name type="synonym">Caligus salmonis</name>
    <dbReference type="NCBI Taxonomy" id="72036"/>
    <lineage>
        <taxon>Eukaryota</taxon>
        <taxon>Metazoa</taxon>
        <taxon>Ecdysozoa</taxon>
        <taxon>Arthropoda</taxon>
        <taxon>Crustacea</taxon>
        <taxon>Multicrustacea</taxon>
        <taxon>Hexanauplia</taxon>
        <taxon>Copepoda</taxon>
        <taxon>Siphonostomatoida</taxon>
        <taxon>Caligidae</taxon>
        <taxon>Lepeophtheirus</taxon>
    </lineage>
</organism>
<dbReference type="InterPro" id="IPR029021">
    <property type="entry name" value="Prot-tyrosine_phosphatase-like"/>
</dbReference>
<dbReference type="SMART" id="SM00404">
    <property type="entry name" value="PTPc_motif"/>
    <property type="match status" value="1"/>
</dbReference>
<dbReference type="InterPro" id="IPR029023">
    <property type="entry name" value="Tensin_phosphatase"/>
</dbReference>
<dbReference type="CDD" id="cd14510">
    <property type="entry name" value="PTP_VSP_TPTE"/>
    <property type="match status" value="1"/>
</dbReference>
<dbReference type="AlphaFoldDB" id="A0A7R8CHW8"/>
<dbReference type="Pfam" id="PF22785">
    <property type="entry name" value="Tc-R-P"/>
    <property type="match status" value="1"/>
</dbReference>
<evidence type="ECO:0000256" key="3">
    <source>
        <dbReference type="ARBA" id="ARBA00022801"/>
    </source>
</evidence>
<dbReference type="EMBL" id="HG994580">
    <property type="protein sequence ID" value="CAF2772607.1"/>
    <property type="molecule type" value="Genomic_DNA"/>
</dbReference>
<name>A0A7R8CHW8_LEPSM</name>
<dbReference type="InterPro" id="IPR035892">
    <property type="entry name" value="C2_domain_sf"/>
</dbReference>
<keyword evidence="3" id="KW-0378">Hydrolase</keyword>
<dbReference type="InterPro" id="IPR045102">
    <property type="entry name" value="PTP_VSP_TPTE"/>
</dbReference>
<dbReference type="InterPro" id="IPR000387">
    <property type="entry name" value="Tyr_Pase_dom"/>
</dbReference>
<evidence type="ECO:0000256" key="1">
    <source>
        <dbReference type="ARBA" id="ARBA00004316"/>
    </source>
</evidence>
<keyword evidence="4" id="KW-0966">Cell projection</keyword>
<protein>
    <submittedName>
        <fullName evidence="8">TPTE</fullName>
    </submittedName>
</protein>
<dbReference type="Gene3D" id="3.90.190.10">
    <property type="entry name" value="Protein tyrosine phosphatase superfamily"/>
    <property type="match status" value="1"/>
</dbReference>
<dbReference type="SUPFAM" id="SSF49562">
    <property type="entry name" value="C2 domain (Calcium/lipid-binding domain, CaLB)"/>
    <property type="match status" value="1"/>
</dbReference>
<feature type="domain" description="Phosphatase tensin-type" evidence="6">
    <location>
        <begin position="184"/>
        <end position="360"/>
    </location>
</feature>
<evidence type="ECO:0000259" key="6">
    <source>
        <dbReference type="PROSITE" id="PS51181"/>
    </source>
</evidence>
<dbReference type="GO" id="GO:0016314">
    <property type="term" value="F:phosphatidylinositol-3,4,5-trisphosphate 3-phosphatase activity"/>
    <property type="evidence" value="ECO:0007669"/>
    <property type="project" value="TreeGrafter"/>
</dbReference>
<dbReference type="InterPro" id="IPR016130">
    <property type="entry name" value="Tyr_Pase_AS"/>
</dbReference>
<reference evidence="8" key="1">
    <citation type="submission" date="2021-02" db="EMBL/GenBank/DDBJ databases">
        <authorList>
            <person name="Bekaert M."/>
        </authorList>
    </citation>
    <scope>NUCLEOTIDE SEQUENCE</scope>
    <source>
        <strain evidence="8">IoA-00</strain>
    </source>
</reference>
<proteinExistence type="inferred from homology"/>
<accession>A0A7R8CHW8</accession>
<keyword evidence="9" id="KW-1185">Reference proteome</keyword>
<dbReference type="InterPro" id="IPR003595">
    <property type="entry name" value="Tyr_Pase_cat"/>
</dbReference>
<dbReference type="Pfam" id="PF10409">
    <property type="entry name" value="PTEN_C2"/>
    <property type="match status" value="1"/>
</dbReference>
<dbReference type="GO" id="GO:0042995">
    <property type="term" value="C:cell projection"/>
    <property type="evidence" value="ECO:0007669"/>
    <property type="project" value="UniProtKB-SubCell"/>
</dbReference>
<dbReference type="SMART" id="SM01326">
    <property type="entry name" value="PTEN_C2"/>
    <property type="match status" value="1"/>
</dbReference>
<evidence type="ECO:0000313" key="8">
    <source>
        <dbReference type="EMBL" id="CAF2772607.1"/>
    </source>
</evidence>
<dbReference type="PROSITE" id="PS00383">
    <property type="entry name" value="TYR_PHOSPHATASE_1"/>
    <property type="match status" value="1"/>
</dbReference>
<feature type="domain" description="Tyrosine specific protein phosphatases" evidence="5">
    <location>
        <begin position="272"/>
        <end position="329"/>
    </location>
</feature>
<gene>
    <name evidence="8" type="ORF">LSAA_727</name>
</gene>
<evidence type="ECO:0000256" key="4">
    <source>
        <dbReference type="ARBA" id="ARBA00023273"/>
    </source>
</evidence>